<dbReference type="EMBL" id="KV448160">
    <property type="protein sequence ID" value="OAX42278.1"/>
    <property type="molecule type" value="Genomic_DNA"/>
</dbReference>
<feature type="region of interest" description="Disordered" evidence="1">
    <location>
        <begin position="23"/>
        <end position="71"/>
    </location>
</feature>
<sequence length="199" mass="21643">MSDSGDEFSDGIVLDDQMLAALDEEESRFQRATHPNAGDPERPAKRRKLDTGHPPNLGVFSHSTPDDIEDLPDITVRRDGTYGIELHGPITPVANAALGGNTRSPTTYVSRPAVAPSNNPLGYTTHAGGNFITHAPLARPGQSRRLSATTHPPRVSSARVEVQPILRSQSDSIPHNVDPSYTDFFDTQLADMRRLTNEV</sequence>
<evidence type="ECO:0000256" key="1">
    <source>
        <dbReference type="SAM" id="MobiDB-lite"/>
    </source>
</evidence>
<dbReference type="Proteomes" id="UP000092154">
    <property type="component" value="Unassembled WGS sequence"/>
</dbReference>
<dbReference type="OrthoDB" id="2687841at2759"/>
<evidence type="ECO:0000313" key="2">
    <source>
        <dbReference type="EMBL" id="OAX42278.1"/>
    </source>
</evidence>
<dbReference type="InParanoid" id="A0A1B7NBV0"/>
<accession>A0A1B7NBV0</accession>
<proteinExistence type="predicted"/>
<protein>
    <submittedName>
        <fullName evidence="2">Uncharacterized protein</fullName>
    </submittedName>
</protein>
<reference evidence="2 3" key="1">
    <citation type="submission" date="2016-06" db="EMBL/GenBank/DDBJ databases">
        <title>Comparative genomics of the ectomycorrhizal sister species Rhizopogon vinicolor and Rhizopogon vesiculosus (Basidiomycota: Boletales) reveals a divergence of the mating type B locus.</title>
        <authorList>
            <consortium name="DOE Joint Genome Institute"/>
            <person name="Mujic A.B."/>
            <person name="Kuo A."/>
            <person name="Tritt A."/>
            <person name="Lipzen A."/>
            <person name="Chen C."/>
            <person name="Johnson J."/>
            <person name="Sharma A."/>
            <person name="Barry K."/>
            <person name="Grigoriev I.V."/>
            <person name="Spatafora J.W."/>
        </authorList>
    </citation>
    <scope>NUCLEOTIDE SEQUENCE [LARGE SCALE GENOMIC DNA]</scope>
    <source>
        <strain evidence="2 3">AM-OR11-026</strain>
    </source>
</reference>
<dbReference type="AlphaFoldDB" id="A0A1B7NBV0"/>
<name>A0A1B7NBV0_9AGAM</name>
<keyword evidence="3" id="KW-1185">Reference proteome</keyword>
<evidence type="ECO:0000313" key="3">
    <source>
        <dbReference type="Proteomes" id="UP000092154"/>
    </source>
</evidence>
<gene>
    <name evidence="2" type="ORF">K503DRAFT_375692</name>
</gene>
<organism evidence="2 3">
    <name type="scientific">Rhizopogon vinicolor AM-OR11-026</name>
    <dbReference type="NCBI Taxonomy" id="1314800"/>
    <lineage>
        <taxon>Eukaryota</taxon>
        <taxon>Fungi</taxon>
        <taxon>Dikarya</taxon>
        <taxon>Basidiomycota</taxon>
        <taxon>Agaricomycotina</taxon>
        <taxon>Agaricomycetes</taxon>
        <taxon>Agaricomycetidae</taxon>
        <taxon>Boletales</taxon>
        <taxon>Suillineae</taxon>
        <taxon>Rhizopogonaceae</taxon>
        <taxon>Rhizopogon</taxon>
    </lineage>
</organism>